<dbReference type="EMBL" id="UOGG01000238">
    <property type="protein sequence ID" value="VAX33205.1"/>
    <property type="molecule type" value="Genomic_DNA"/>
</dbReference>
<accession>A0A3B1DND0</accession>
<reference evidence="1" key="1">
    <citation type="submission" date="2018-06" db="EMBL/GenBank/DDBJ databases">
        <authorList>
            <person name="Zhirakovskaya E."/>
        </authorList>
    </citation>
    <scope>NUCLEOTIDE SEQUENCE</scope>
</reference>
<name>A0A3B1DND0_9ZZZZ</name>
<gene>
    <name evidence="1" type="ORF">MNBD_NITROSPINAE05-849</name>
</gene>
<proteinExistence type="predicted"/>
<evidence type="ECO:0000313" key="1">
    <source>
        <dbReference type="EMBL" id="VAX33205.1"/>
    </source>
</evidence>
<sequence>MKRLSKNSDSDCIVLHEETLEETSVVLNSQENKVVNYFDSDLHDGDTVMLTEIYGGDFQKVWKRTHKKWWL</sequence>
<dbReference type="AlphaFoldDB" id="A0A3B1DND0"/>
<organism evidence="1">
    <name type="scientific">hydrothermal vent metagenome</name>
    <dbReference type="NCBI Taxonomy" id="652676"/>
    <lineage>
        <taxon>unclassified sequences</taxon>
        <taxon>metagenomes</taxon>
        <taxon>ecological metagenomes</taxon>
    </lineage>
</organism>
<protein>
    <submittedName>
        <fullName evidence="1">Uncharacterized protein</fullName>
    </submittedName>
</protein>